<sequence length="136" mass="13396">MESSLRVELQELLESISLAAPGALTGERLQDDSAAAAAVQAVLRGTGGGDDSQADGAAAAYFAALRKRVAAALADGCPAAVQAVKNAGVHCLCSFVQHNITGPGAGVAPAPLWSAPGASAKAAAALGKDSADEDER</sequence>
<dbReference type="GeneID" id="25736168"/>
<reference evidence="1 2" key="1">
    <citation type="journal article" date="2013" name="BMC Genomics">
        <title>Reconstruction of the lipid metabolism for the microalga Monoraphidium neglectum from its genome sequence reveals characteristics suitable for biofuel production.</title>
        <authorList>
            <person name="Bogen C."/>
            <person name="Al-Dilaimi A."/>
            <person name="Albersmeier A."/>
            <person name="Wichmann J."/>
            <person name="Grundmann M."/>
            <person name="Rupp O."/>
            <person name="Lauersen K.J."/>
            <person name="Blifernez-Klassen O."/>
            <person name="Kalinowski J."/>
            <person name="Goesmann A."/>
            <person name="Mussgnug J.H."/>
            <person name="Kruse O."/>
        </authorList>
    </citation>
    <scope>NUCLEOTIDE SEQUENCE [LARGE SCALE GENOMIC DNA]</scope>
    <source>
        <strain evidence="1 2">SAG 48.87</strain>
    </source>
</reference>
<evidence type="ECO:0000313" key="2">
    <source>
        <dbReference type="Proteomes" id="UP000054498"/>
    </source>
</evidence>
<accession>A0A0D2NIE4</accession>
<dbReference type="EMBL" id="KK100625">
    <property type="protein sequence ID" value="KIZ04676.1"/>
    <property type="molecule type" value="Genomic_DNA"/>
</dbReference>
<dbReference type="RefSeq" id="XP_013903695.1">
    <property type="nucleotide sequence ID" value="XM_014048241.1"/>
</dbReference>
<name>A0A0D2NIE4_9CHLO</name>
<dbReference type="Proteomes" id="UP000054498">
    <property type="component" value="Unassembled WGS sequence"/>
</dbReference>
<evidence type="ECO:0000313" key="1">
    <source>
        <dbReference type="EMBL" id="KIZ04676.1"/>
    </source>
</evidence>
<protein>
    <submittedName>
        <fullName evidence="1">Uncharacterized protein</fullName>
    </submittedName>
</protein>
<dbReference type="KEGG" id="mng:MNEG_3290"/>
<proteinExistence type="predicted"/>
<dbReference type="AlphaFoldDB" id="A0A0D2NIE4"/>
<gene>
    <name evidence="1" type="ORF">MNEG_3290</name>
</gene>
<keyword evidence="2" id="KW-1185">Reference proteome</keyword>
<organism evidence="1 2">
    <name type="scientific">Monoraphidium neglectum</name>
    <dbReference type="NCBI Taxonomy" id="145388"/>
    <lineage>
        <taxon>Eukaryota</taxon>
        <taxon>Viridiplantae</taxon>
        <taxon>Chlorophyta</taxon>
        <taxon>core chlorophytes</taxon>
        <taxon>Chlorophyceae</taxon>
        <taxon>CS clade</taxon>
        <taxon>Sphaeropleales</taxon>
        <taxon>Selenastraceae</taxon>
        <taxon>Monoraphidium</taxon>
    </lineage>
</organism>